<evidence type="ECO:0000256" key="2">
    <source>
        <dbReference type="SAM" id="MobiDB-lite"/>
    </source>
</evidence>
<dbReference type="GO" id="GO:0000724">
    <property type="term" value="P:double-strand break repair via homologous recombination"/>
    <property type="evidence" value="ECO:0007669"/>
    <property type="project" value="TreeGrafter"/>
</dbReference>
<dbReference type="GO" id="GO:0003677">
    <property type="term" value="F:DNA binding"/>
    <property type="evidence" value="ECO:0007669"/>
    <property type="project" value="UniProtKB-KW"/>
</dbReference>
<dbReference type="CDD" id="cd04491">
    <property type="entry name" value="SoSSB_OBF"/>
    <property type="match status" value="2"/>
</dbReference>
<dbReference type="SUPFAM" id="SSF50249">
    <property type="entry name" value="Nucleic acid-binding proteins"/>
    <property type="match status" value="3"/>
</dbReference>
<evidence type="ECO:0000313" key="4">
    <source>
        <dbReference type="Proteomes" id="UP001271789"/>
    </source>
</evidence>
<dbReference type="PANTHER" id="PTHR13356:SF8">
    <property type="entry name" value="REPLICATION PROTEIN A"/>
    <property type="match status" value="1"/>
</dbReference>
<dbReference type="PANTHER" id="PTHR13356">
    <property type="entry name" value="OB FOLD NUCLEIC ACID BINDING PROTEIN-RELATED"/>
    <property type="match status" value="1"/>
</dbReference>
<evidence type="ECO:0008006" key="5">
    <source>
        <dbReference type="Google" id="ProtNLM"/>
    </source>
</evidence>
<feature type="region of interest" description="Disordered" evidence="2">
    <location>
        <begin position="1"/>
        <end position="67"/>
    </location>
</feature>
<feature type="compositionally biased region" description="Basic and acidic residues" evidence="2">
    <location>
        <begin position="18"/>
        <end position="34"/>
    </location>
</feature>
<comment type="caution">
    <text evidence="3">The sequence shown here is derived from an EMBL/GenBank/DDBJ whole genome shotgun (WGS) entry which is preliminary data.</text>
</comment>
<evidence type="ECO:0000256" key="1">
    <source>
        <dbReference type="ARBA" id="ARBA00023125"/>
    </source>
</evidence>
<dbReference type="InterPro" id="IPR051231">
    <property type="entry name" value="SOSS-B"/>
</dbReference>
<keyword evidence="1" id="KW-0238">DNA-binding</keyword>
<organism evidence="3 4">
    <name type="scientific">Methanolapillus africanus</name>
    <dbReference type="NCBI Taxonomy" id="3028297"/>
    <lineage>
        <taxon>Archaea</taxon>
        <taxon>Methanobacteriati</taxon>
        <taxon>Methanobacteriota</taxon>
        <taxon>Stenosarchaea group</taxon>
        <taxon>Methanomicrobia</taxon>
        <taxon>Methanosarcinales</taxon>
        <taxon>Methanosarcinaceae</taxon>
        <taxon>Methanolapillus</taxon>
    </lineage>
</organism>
<dbReference type="Gene3D" id="2.40.50.140">
    <property type="entry name" value="Nucleic acid-binding proteins"/>
    <property type="match status" value="2"/>
</dbReference>
<evidence type="ECO:0000313" key="3">
    <source>
        <dbReference type="EMBL" id="MDV0447726.1"/>
    </source>
</evidence>
<feature type="compositionally biased region" description="Basic and acidic residues" evidence="2">
    <location>
        <begin position="1"/>
        <end position="12"/>
    </location>
</feature>
<dbReference type="InterPro" id="IPR012340">
    <property type="entry name" value="NA-bd_OB-fold"/>
</dbReference>
<name>A0AAE4MKV0_9EURY</name>
<dbReference type="Proteomes" id="UP001271789">
    <property type="component" value="Unassembled WGS sequence"/>
</dbReference>
<protein>
    <recommendedName>
        <fullName evidence="5">Replication factor A</fullName>
    </recommendedName>
</protein>
<dbReference type="GO" id="GO:0010212">
    <property type="term" value="P:response to ionizing radiation"/>
    <property type="evidence" value="ECO:0007669"/>
    <property type="project" value="TreeGrafter"/>
</dbReference>
<feature type="compositionally biased region" description="Low complexity" evidence="2">
    <location>
        <begin position="57"/>
        <end position="67"/>
    </location>
</feature>
<dbReference type="EMBL" id="JAWDKD010000021">
    <property type="protein sequence ID" value="MDV0447726.1"/>
    <property type="molecule type" value="Genomic_DNA"/>
</dbReference>
<keyword evidence="4" id="KW-1185">Reference proteome</keyword>
<accession>A0AAE4MKV0</accession>
<reference evidence="3" key="1">
    <citation type="submission" date="2023-06" db="EMBL/GenBank/DDBJ databases">
        <title>Genome sequence of Methanosarcinaceae archaeon Ag5.</title>
        <authorList>
            <person name="Protasov E."/>
            <person name="Platt K."/>
            <person name="Poehlein A."/>
            <person name="Daniel R."/>
            <person name="Brune A."/>
        </authorList>
    </citation>
    <scope>NUCLEOTIDE SEQUENCE</scope>
    <source>
        <strain evidence="3">Ag5</strain>
    </source>
</reference>
<sequence length="591" mass="65598">MTNMTEKSEKIEKRKRSETKSEHIVAETFEKYDITEQAETEMNTEPSEHKPDNASYEQAGGQTEGTGTTEADLMADAVSRILKNFAGKNIELSRDEVFEKLQELVLVYKVPPHEAERTVSNIYVKRHKLAKSDVSTGRGAKTMKIDEILKTGTNESANTEALWVSLDGKVIQLWENPHESIAQVGLIGDETGVTKFTLWGNAGLPALELNKSYQFKNAIVKTWNNKAQIELNKATNVSVSERDVQVLPLENTAAGDKQKNNEIRKVEELNKDGVWTDIYAKVVQVFDKTHDSITVAGILGDETGTIRFTMWKTAECEAVEIDKSYLFTNVIVKEWNGKYAVELNKNSRTEELDEEVFVKSSAVEMTGCAVDIQAGSGLVKRCPDCNKVLSKGICSEHGKVKGKYDLRIKAVIDDGKTAQESIINCALTEQILKMTLDDAIAIATETLDPESIADLIKRDFLGKYYTVTGAKTDRYIIVETIEPAKPVDLVAVAQLKSRIELERLEYELFGNKIDNNDDGVHETTAGYPEVNSDDAVDFTDVGADTNIENDAIDFADISKSTSGLRMSLDSERKLESDDIGFEFESVAKGVI</sequence>
<dbReference type="AlphaFoldDB" id="A0AAE4MKV0"/>
<dbReference type="RefSeq" id="WP_338100164.1">
    <property type="nucleotide sequence ID" value="NZ_JAWDKD010000021.1"/>
</dbReference>
<gene>
    <name evidence="3" type="ORF">MsAg5_16380</name>
</gene>
<proteinExistence type="predicted"/>